<keyword evidence="1" id="KW-1133">Transmembrane helix</keyword>
<sequence>MPLARWYSPRALSKFSFGITLKSPSAKSNDSLKVEEIEDNDIDEMLLDLLRSGLSFSALLSFTSSKSLVLLSWAKRFSTSESSFLIRLLFFFFFFFSLCFFFSLGFFSVSFCMSSLAECSIFSSSMFSCTTGFDEFNRFSFCDCFANSSASSRGYNSSASCKGSKNVVLSSLLISFLIEISFSAFFFSRLRLCFSWRLFCFSSSPTSLAAILL</sequence>
<dbReference type="AlphaFoldDB" id="A0A6F9DJ84"/>
<feature type="transmembrane region" description="Helical" evidence="1">
    <location>
        <begin position="167"/>
        <end position="187"/>
    </location>
</feature>
<organism evidence="2">
    <name type="scientific">Phallusia mammillata</name>
    <dbReference type="NCBI Taxonomy" id="59560"/>
    <lineage>
        <taxon>Eukaryota</taxon>
        <taxon>Metazoa</taxon>
        <taxon>Chordata</taxon>
        <taxon>Tunicata</taxon>
        <taxon>Ascidiacea</taxon>
        <taxon>Phlebobranchia</taxon>
        <taxon>Ascidiidae</taxon>
        <taxon>Phallusia</taxon>
    </lineage>
</organism>
<reference evidence="2" key="1">
    <citation type="submission" date="2020-04" db="EMBL/GenBank/DDBJ databases">
        <authorList>
            <person name="Neveu A P."/>
        </authorList>
    </citation>
    <scope>NUCLEOTIDE SEQUENCE</scope>
    <source>
        <tissue evidence="2">Whole embryo</tissue>
    </source>
</reference>
<accession>A0A6F9DJ84</accession>
<proteinExistence type="evidence at transcript level"/>
<evidence type="ECO:0000256" key="1">
    <source>
        <dbReference type="SAM" id="Phobius"/>
    </source>
</evidence>
<feature type="transmembrane region" description="Helical" evidence="1">
    <location>
        <begin position="85"/>
        <end position="107"/>
    </location>
</feature>
<protein>
    <submittedName>
        <fullName evidence="2">Uncharacterized protein LOC100186744</fullName>
    </submittedName>
</protein>
<evidence type="ECO:0000313" key="2">
    <source>
        <dbReference type="EMBL" id="CAB3263026.1"/>
    </source>
</evidence>
<keyword evidence="1" id="KW-0812">Transmembrane</keyword>
<gene>
    <name evidence="2" type="primary">LOC100186744-001</name>
</gene>
<name>A0A6F9DJ84_9ASCI</name>
<keyword evidence="1" id="KW-0472">Membrane</keyword>
<dbReference type="EMBL" id="LR787164">
    <property type="protein sequence ID" value="CAB3263026.1"/>
    <property type="molecule type" value="mRNA"/>
</dbReference>